<dbReference type="WBParaSite" id="OFLC_0001519801-mRNA-1">
    <property type="protein sequence ID" value="OFLC_0001519801-mRNA-1"/>
    <property type="gene ID" value="OFLC_0001519801"/>
</dbReference>
<dbReference type="AlphaFoldDB" id="A0A183I625"/>
<reference evidence="3" key="1">
    <citation type="submission" date="2016-06" db="UniProtKB">
        <authorList>
            <consortium name="WormBaseParasite"/>
        </authorList>
    </citation>
    <scope>IDENTIFICATION</scope>
</reference>
<evidence type="ECO:0000313" key="3">
    <source>
        <dbReference type="WBParaSite" id="OFLC_0001519801-mRNA-1"/>
    </source>
</evidence>
<protein>
    <submittedName>
        <fullName evidence="1 3">Uncharacterized protein</fullName>
    </submittedName>
</protein>
<dbReference type="Proteomes" id="UP000267606">
    <property type="component" value="Unassembled WGS sequence"/>
</dbReference>
<keyword evidence="2" id="KW-1185">Reference proteome</keyword>
<organism evidence="3">
    <name type="scientific">Onchocerca flexuosa</name>
    <dbReference type="NCBI Taxonomy" id="387005"/>
    <lineage>
        <taxon>Eukaryota</taxon>
        <taxon>Metazoa</taxon>
        <taxon>Ecdysozoa</taxon>
        <taxon>Nematoda</taxon>
        <taxon>Chromadorea</taxon>
        <taxon>Rhabditida</taxon>
        <taxon>Spirurina</taxon>
        <taxon>Spiruromorpha</taxon>
        <taxon>Filarioidea</taxon>
        <taxon>Onchocercidae</taxon>
        <taxon>Onchocerca</taxon>
    </lineage>
</organism>
<evidence type="ECO:0000313" key="2">
    <source>
        <dbReference type="Proteomes" id="UP000267606"/>
    </source>
</evidence>
<sequence length="192" mass="21552">MKEHQVPLINEVIDYICWLLTVIISRYQNQDGVVEELAVVISRSFVLSSEAQIHVDFFCLVNLEITCADKELMKKFGKVIQLIGTSNLDHWLPEKARLLFRVLSACHGNCLLDGKGVCQIGTVQLLLSHPLTEAYIRENLNGKLQIEFVVAERYAPNNKEARETECEKGEKGSVRLLSVGTPAVRDVTMILG</sequence>
<gene>
    <name evidence="1" type="ORF">OFLC_LOCUS15187</name>
</gene>
<evidence type="ECO:0000313" key="1">
    <source>
        <dbReference type="EMBL" id="VDP20764.1"/>
    </source>
</evidence>
<accession>A0A183I625</accession>
<dbReference type="EMBL" id="UZAJ01041737">
    <property type="protein sequence ID" value="VDP20764.1"/>
    <property type="molecule type" value="Genomic_DNA"/>
</dbReference>
<proteinExistence type="predicted"/>
<reference evidence="1 2" key="2">
    <citation type="submission" date="2018-11" db="EMBL/GenBank/DDBJ databases">
        <authorList>
            <consortium name="Pathogen Informatics"/>
        </authorList>
    </citation>
    <scope>NUCLEOTIDE SEQUENCE [LARGE SCALE GENOMIC DNA]</scope>
</reference>
<name>A0A183I625_9BILA</name>